<gene>
    <name evidence="2" type="ORF">E1283_20980</name>
</gene>
<reference evidence="2 3" key="1">
    <citation type="submission" date="2019-03" db="EMBL/GenBank/DDBJ databases">
        <title>Draft genome sequences of novel Actinobacteria.</title>
        <authorList>
            <person name="Sahin N."/>
            <person name="Ay H."/>
            <person name="Saygin H."/>
        </authorList>
    </citation>
    <scope>NUCLEOTIDE SEQUENCE [LARGE SCALE GENOMIC DNA]</scope>
    <source>
        <strain evidence="2 3">DSM 41900</strain>
    </source>
</reference>
<proteinExistence type="predicted"/>
<keyword evidence="1" id="KW-0472">Membrane</keyword>
<keyword evidence="1" id="KW-0812">Transmembrane</keyword>
<sequence length="334" mass="36037">MAELERITARRREPEALVKELGRRLQATCRPSAAVVCCIMRFQLFRAAIPLAMIGGLIWPTMLAYTFLAGERATAQVAECHRGESRSPLRCTGTWRTASGDTGSGAIYGLSRSDAGRTVEVRVGPLGPYRPGLRAAALPGSLSLFWVASFGALTVQQIRAGKRTRRLLAEPGAPGDLLIVTGKGAHTPDGRRSASVVTLPRPVPAAPGVKTTYWEVRDSAGQPMFRVEKRRAGKSAPELVVWDPSGVSGHIIRGTGRDSSGGYALLALDGTPVGSVEPFAGTKWGAYEFRDDRGVIRARSACRMPEWVLRLDPATSPPFSRLALAFVIGQRRHR</sequence>
<dbReference type="OrthoDB" id="3465036at2"/>
<feature type="transmembrane region" description="Helical" evidence="1">
    <location>
        <begin position="48"/>
        <end position="68"/>
    </location>
</feature>
<evidence type="ECO:0000256" key="1">
    <source>
        <dbReference type="SAM" id="Phobius"/>
    </source>
</evidence>
<organism evidence="2 3">
    <name type="scientific">Streptomyces hainanensis</name>
    <dbReference type="NCBI Taxonomy" id="402648"/>
    <lineage>
        <taxon>Bacteria</taxon>
        <taxon>Bacillati</taxon>
        <taxon>Actinomycetota</taxon>
        <taxon>Actinomycetes</taxon>
        <taxon>Kitasatosporales</taxon>
        <taxon>Streptomycetaceae</taxon>
        <taxon>Streptomyces</taxon>
    </lineage>
</organism>
<comment type="caution">
    <text evidence="2">The sequence shown here is derived from an EMBL/GenBank/DDBJ whole genome shotgun (WGS) entry which is preliminary data.</text>
</comment>
<evidence type="ECO:0000313" key="2">
    <source>
        <dbReference type="EMBL" id="TDC72732.1"/>
    </source>
</evidence>
<keyword evidence="1" id="KW-1133">Transmembrane helix</keyword>
<evidence type="ECO:0000313" key="3">
    <source>
        <dbReference type="Proteomes" id="UP000295345"/>
    </source>
</evidence>
<dbReference type="AlphaFoldDB" id="A0A4R4TC82"/>
<accession>A0A4R4TC82</accession>
<keyword evidence="3" id="KW-1185">Reference proteome</keyword>
<dbReference type="RefSeq" id="WP_132819654.1">
    <property type="nucleotide sequence ID" value="NZ_SMKI01000232.1"/>
</dbReference>
<dbReference type="EMBL" id="SMKI01000232">
    <property type="protein sequence ID" value="TDC72732.1"/>
    <property type="molecule type" value="Genomic_DNA"/>
</dbReference>
<dbReference type="Proteomes" id="UP000295345">
    <property type="component" value="Unassembled WGS sequence"/>
</dbReference>
<name>A0A4R4TC82_9ACTN</name>
<protein>
    <submittedName>
        <fullName evidence="2">Uncharacterized protein</fullName>
    </submittedName>
</protein>
<feature type="transmembrane region" description="Helical" evidence="1">
    <location>
        <begin position="135"/>
        <end position="155"/>
    </location>
</feature>